<organism evidence="11 12">
    <name type="scientific">Serratia quinivorans</name>
    <dbReference type="NCBI Taxonomy" id="137545"/>
    <lineage>
        <taxon>Bacteria</taxon>
        <taxon>Pseudomonadati</taxon>
        <taxon>Pseudomonadota</taxon>
        <taxon>Gammaproteobacteria</taxon>
        <taxon>Enterobacterales</taxon>
        <taxon>Yersiniaceae</taxon>
        <taxon>Serratia</taxon>
    </lineage>
</organism>
<evidence type="ECO:0000256" key="9">
    <source>
        <dbReference type="ARBA" id="ARBA00023136"/>
    </source>
</evidence>
<reference evidence="11 12" key="1">
    <citation type="submission" date="2018-06" db="EMBL/GenBank/DDBJ databases">
        <authorList>
            <consortium name="Pathogen Informatics"/>
            <person name="Doyle S."/>
        </authorList>
    </citation>
    <scope>NUCLEOTIDE SEQUENCE [LARGE SCALE GENOMIC DNA]</scope>
    <source>
        <strain evidence="11 12">NCTC11544</strain>
    </source>
</reference>
<evidence type="ECO:0000256" key="6">
    <source>
        <dbReference type="ARBA" id="ARBA00022692"/>
    </source>
</evidence>
<evidence type="ECO:0000256" key="4">
    <source>
        <dbReference type="ARBA" id="ARBA00022475"/>
    </source>
</evidence>
<dbReference type="EMBL" id="UGYN01000002">
    <property type="protein sequence ID" value="SUI69013.1"/>
    <property type="molecule type" value="Genomic_DNA"/>
</dbReference>
<comment type="subcellular location">
    <subcellularLocation>
        <location evidence="1">Cell inner membrane</location>
        <topology evidence="1">Single-pass membrane protein</topology>
    </subcellularLocation>
</comment>
<gene>
    <name evidence="11" type="ORF">NCTC11544_03010</name>
</gene>
<dbReference type="InterPro" id="IPR007690">
    <property type="entry name" value="T2SS_GspM"/>
</dbReference>
<evidence type="ECO:0000256" key="7">
    <source>
        <dbReference type="ARBA" id="ARBA00022927"/>
    </source>
</evidence>
<keyword evidence="8" id="KW-1133">Transmembrane helix</keyword>
<evidence type="ECO:0000256" key="10">
    <source>
        <dbReference type="SAM" id="Coils"/>
    </source>
</evidence>
<dbReference type="RefSeq" id="WP_115183705.1">
    <property type="nucleotide sequence ID" value="NZ_CAMKUF010000003.1"/>
</dbReference>
<evidence type="ECO:0000256" key="8">
    <source>
        <dbReference type="ARBA" id="ARBA00022989"/>
    </source>
</evidence>
<dbReference type="SUPFAM" id="SSF103054">
    <property type="entry name" value="General secretion pathway protein M, EpsM"/>
    <property type="match status" value="1"/>
</dbReference>
<dbReference type="GO" id="GO:0015627">
    <property type="term" value="C:type II protein secretion system complex"/>
    <property type="evidence" value="ECO:0007669"/>
    <property type="project" value="InterPro"/>
</dbReference>
<evidence type="ECO:0000313" key="11">
    <source>
        <dbReference type="EMBL" id="SUI69013.1"/>
    </source>
</evidence>
<evidence type="ECO:0000313" key="12">
    <source>
        <dbReference type="Proteomes" id="UP000255529"/>
    </source>
</evidence>
<accession>A0A379ZV61</accession>
<dbReference type="Pfam" id="PF04612">
    <property type="entry name" value="T2SSM"/>
    <property type="match status" value="1"/>
</dbReference>
<dbReference type="AlphaFoldDB" id="A0A379ZV61"/>
<dbReference type="Gene3D" id="3.30.1360.100">
    <property type="entry name" value="General secretion pathway protein M, EpsM"/>
    <property type="match status" value="1"/>
</dbReference>
<sequence>MMSPTMRQRVGKKSTALIFCGILVAVSILAFYLQQKGQAQQANAELAQMQRNAQRIAMLRHPLPPPPPEGTSLQTLLKTSAEKLGVRLGTVRSDKNNLDVALPPQPVKPLLLWLENLQQAYGMGVNSIDLSLHGDEVRVQALTLQVISVH</sequence>
<evidence type="ECO:0000256" key="5">
    <source>
        <dbReference type="ARBA" id="ARBA00022519"/>
    </source>
</evidence>
<evidence type="ECO:0000256" key="3">
    <source>
        <dbReference type="ARBA" id="ARBA00022448"/>
    </source>
</evidence>
<name>A0A379ZV61_9GAMM</name>
<dbReference type="GO" id="GO:0015628">
    <property type="term" value="P:protein secretion by the type II secretion system"/>
    <property type="evidence" value="ECO:0007669"/>
    <property type="project" value="InterPro"/>
</dbReference>
<dbReference type="GO" id="GO:0005886">
    <property type="term" value="C:plasma membrane"/>
    <property type="evidence" value="ECO:0007669"/>
    <property type="project" value="UniProtKB-SubCell"/>
</dbReference>
<keyword evidence="5" id="KW-0997">Cell inner membrane</keyword>
<comment type="similarity">
    <text evidence="2">Belongs to the GSP M family.</text>
</comment>
<protein>
    <submittedName>
        <fullName evidence="11">General secretion pathway, M protein</fullName>
    </submittedName>
</protein>
<keyword evidence="7" id="KW-0653">Protein transport</keyword>
<evidence type="ECO:0000256" key="2">
    <source>
        <dbReference type="ARBA" id="ARBA00010637"/>
    </source>
</evidence>
<keyword evidence="9" id="KW-0472">Membrane</keyword>
<feature type="coiled-coil region" evidence="10">
    <location>
        <begin position="32"/>
        <end position="59"/>
    </location>
</feature>
<keyword evidence="10" id="KW-0175">Coiled coil</keyword>
<keyword evidence="6" id="KW-0812">Transmembrane</keyword>
<keyword evidence="4" id="KW-1003">Cell membrane</keyword>
<evidence type="ECO:0000256" key="1">
    <source>
        <dbReference type="ARBA" id="ARBA00004377"/>
    </source>
</evidence>
<dbReference type="Proteomes" id="UP000255529">
    <property type="component" value="Unassembled WGS sequence"/>
</dbReference>
<keyword evidence="3" id="KW-0813">Transport</keyword>
<dbReference type="InterPro" id="IPR023229">
    <property type="entry name" value="T2SS_M_periplasmic_sf"/>
</dbReference>
<proteinExistence type="inferred from homology"/>